<dbReference type="Proteomes" id="UP000595437">
    <property type="component" value="Chromosome 12"/>
</dbReference>
<evidence type="ECO:0000313" key="2">
    <source>
        <dbReference type="EMBL" id="QQP37306.1"/>
    </source>
</evidence>
<proteinExistence type="predicted"/>
<feature type="region of interest" description="Disordered" evidence="1">
    <location>
        <begin position="47"/>
        <end position="77"/>
    </location>
</feature>
<accession>A0A7T8GTK6</accession>
<evidence type="ECO:0000313" key="3">
    <source>
        <dbReference type="Proteomes" id="UP000595437"/>
    </source>
</evidence>
<dbReference type="AlphaFoldDB" id="A0A7T8GTK6"/>
<reference evidence="3" key="1">
    <citation type="submission" date="2021-01" db="EMBL/GenBank/DDBJ databases">
        <title>Caligus Genome Assembly.</title>
        <authorList>
            <person name="Gallardo-Escarate C."/>
        </authorList>
    </citation>
    <scope>NUCLEOTIDE SEQUENCE [LARGE SCALE GENOMIC DNA]</scope>
</reference>
<name>A0A7T8GTK6_CALRO</name>
<organism evidence="2 3">
    <name type="scientific">Caligus rogercresseyi</name>
    <name type="common">Sea louse</name>
    <dbReference type="NCBI Taxonomy" id="217165"/>
    <lineage>
        <taxon>Eukaryota</taxon>
        <taxon>Metazoa</taxon>
        <taxon>Ecdysozoa</taxon>
        <taxon>Arthropoda</taxon>
        <taxon>Crustacea</taxon>
        <taxon>Multicrustacea</taxon>
        <taxon>Hexanauplia</taxon>
        <taxon>Copepoda</taxon>
        <taxon>Siphonostomatoida</taxon>
        <taxon>Caligidae</taxon>
        <taxon>Caligus</taxon>
    </lineage>
</organism>
<sequence length="77" mass="8074">MQDYETLGLGTVAASVSNTVTATGGSEEPGPSTSWAANATQENGNTVVTTHHSQRPLVPPPKYPTDRGYMTKTSLPI</sequence>
<keyword evidence="3" id="KW-1185">Reference proteome</keyword>
<dbReference type="EMBL" id="CP045901">
    <property type="protein sequence ID" value="QQP37306.1"/>
    <property type="molecule type" value="Genomic_DNA"/>
</dbReference>
<protein>
    <submittedName>
        <fullName evidence="2">Uncharacterized protein</fullName>
    </submittedName>
</protein>
<gene>
    <name evidence="2" type="ORF">FKW44_017531</name>
</gene>
<evidence type="ECO:0000256" key="1">
    <source>
        <dbReference type="SAM" id="MobiDB-lite"/>
    </source>
</evidence>